<dbReference type="RefSeq" id="WP_132848642.1">
    <property type="nucleotide sequence ID" value="NZ_CP058648.1"/>
</dbReference>
<keyword evidence="3" id="KW-1185">Reference proteome</keyword>
<dbReference type="AlphaFoldDB" id="A0A4R2U2T5"/>
<dbReference type="Proteomes" id="UP000295504">
    <property type="component" value="Unassembled WGS sequence"/>
</dbReference>
<proteinExistence type="predicted"/>
<evidence type="ECO:0008006" key="4">
    <source>
        <dbReference type="Google" id="ProtNLM"/>
    </source>
</evidence>
<comment type="caution">
    <text evidence="2">The sequence shown here is derived from an EMBL/GenBank/DDBJ whole genome shotgun (WGS) entry which is preliminary data.</text>
</comment>
<protein>
    <recommendedName>
        <fullName evidence="4">Secreted protein</fullName>
    </recommendedName>
</protein>
<evidence type="ECO:0000313" key="2">
    <source>
        <dbReference type="EMBL" id="TCQ01963.1"/>
    </source>
</evidence>
<sequence>MIKSRFVKTIIISSCITVFSSGIAFGFTGGGSQPSSISPTQPTMTIDRDGGTVDSGLDRPISSVARDYREPNSELEKKHREIDDKLFSKYEAEINKKGFKVVYTGPMDNYIEVAIAPYSKENVEYLYTMLGKDGIKVVEGVEASIMPLIAPDNRANLGNREPVIIDEAMIKRQSEIDKYLFEDYKLEIENKGFTITHTVATTDYVEVGITPFNDENANYLYGKLGNDEIKVVEGQLAELLTFADGNDNVEVDIAATTGLAADTSQKSLLKFGLAAMLLLGSLILVPKTKLLKK</sequence>
<feature type="chain" id="PRO_5020936061" description="Secreted protein" evidence="1">
    <location>
        <begin position="27"/>
        <end position="293"/>
    </location>
</feature>
<feature type="signal peptide" evidence="1">
    <location>
        <begin position="1"/>
        <end position="26"/>
    </location>
</feature>
<reference evidence="2 3" key="1">
    <citation type="submission" date="2019-03" db="EMBL/GenBank/DDBJ databases">
        <title>Genomic Encyclopedia of Type Strains, Phase IV (KMG-IV): sequencing the most valuable type-strain genomes for metagenomic binning, comparative biology and taxonomic classification.</title>
        <authorList>
            <person name="Goeker M."/>
        </authorList>
    </citation>
    <scope>NUCLEOTIDE SEQUENCE [LARGE SCALE GENOMIC DNA]</scope>
    <source>
        <strain evidence="2 3">DSM 100013</strain>
    </source>
</reference>
<dbReference type="EMBL" id="SLYC01000020">
    <property type="protein sequence ID" value="TCQ01963.1"/>
    <property type="molecule type" value="Genomic_DNA"/>
</dbReference>
<evidence type="ECO:0000256" key="1">
    <source>
        <dbReference type="SAM" id="SignalP"/>
    </source>
</evidence>
<name>A0A4R2U2T5_9FIRM</name>
<evidence type="ECO:0000313" key="3">
    <source>
        <dbReference type="Proteomes" id="UP000295504"/>
    </source>
</evidence>
<organism evidence="2 3">
    <name type="scientific">Serpentinicella alkaliphila</name>
    <dbReference type="NCBI Taxonomy" id="1734049"/>
    <lineage>
        <taxon>Bacteria</taxon>
        <taxon>Bacillati</taxon>
        <taxon>Bacillota</taxon>
        <taxon>Clostridia</taxon>
        <taxon>Peptostreptococcales</taxon>
        <taxon>Natronincolaceae</taxon>
        <taxon>Serpentinicella</taxon>
    </lineage>
</organism>
<dbReference type="OrthoDB" id="2067368at2"/>
<gene>
    <name evidence="2" type="ORF">EDD79_102019</name>
</gene>
<keyword evidence="1" id="KW-0732">Signal</keyword>
<accession>A0A4R2U2T5</accession>